<comment type="caution">
    <text evidence="3">The sequence shown here is derived from an EMBL/GenBank/DDBJ whole genome shotgun (WGS) entry which is preliminary data.</text>
</comment>
<accession>A0AAV2YSC7</accession>
<evidence type="ECO:0000313" key="4">
    <source>
        <dbReference type="Proteomes" id="UP001146120"/>
    </source>
</evidence>
<feature type="region of interest" description="Disordered" evidence="1">
    <location>
        <begin position="284"/>
        <end position="306"/>
    </location>
</feature>
<keyword evidence="4" id="KW-1185">Reference proteome</keyword>
<sequence>MPRWTGWQWQAFKHSQALRVLRRVGVFLARLLCLRLVWNGLRFCLAFIVGERHTDERRAFSKARLVKNDYYRDRLLAEEIADLVDLWDALHFSLTQRKAFFRCFTNLDFLRRASLSRPELLRAWNLRATPLTDALLPISGTLTHRGKSQRWDVGQFLALSFSLCTMTPTQALLSLLTEFYRPPEDRNTRWVDFRLLHDVRTLDDLAQYFPVVFFPCVWLQRVMQVRVIGKVTWQQLARRRRQLQSVGLNTAFLSPNDIITASKIHLQRKLMQQPSRKHSAHLRLLGDGEPPDDEDIDAGARGSTPRKVLPSVAMDDLAATQLSSGAPNVTDELFDSLKSIEQAWHVTADSLLASLFVMRQMQRSPDKKRSQRGLQALFMHTLESITTQQVDTELCDEIRRLLSHKYGYHFAKFVSENSSVAHIMAVSLHGRSALEEQRAVQRYDKAWRYQISMDDDKASYWKEFTDPVAQRVFYYNIRTGESRWIKPRNFVRRRTKRTGKKAKTKVERE</sequence>
<dbReference type="EMBL" id="DAKRPA010000178">
    <property type="protein sequence ID" value="DAZ96117.1"/>
    <property type="molecule type" value="Genomic_DNA"/>
</dbReference>
<dbReference type="AlphaFoldDB" id="A0AAV2YSC7"/>
<name>A0AAV2YSC7_9STRA</name>
<evidence type="ECO:0000256" key="1">
    <source>
        <dbReference type="SAM" id="MobiDB-lite"/>
    </source>
</evidence>
<organism evidence="3 4">
    <name type="scientific">Lagenidium giganteum</name>
    <dbReference type="NCBI Taxonomy" id="4803"/>
    <lineage>
        <taxon>Eukaryota</taxon>
        <taxon>Sar</taxon>
        <taxon>Stramenopiles</taxon>
        <taxon>Oomycota</taxon>
        <taxon>Peronosporomycetes</taxon>
        <taxon>Pythiales</taxon>
        <taxon>Pythiaceae</taxon>
    </lineage>
</organism>
<dbReference type="InterPro" id="IPR001202">
    <property type="entry name" value="WW_dom"/>
</dbReference>
<reference evidence="3" key="2">
    <citation type="journal article" date="2023" name="Microbiol Resour">
        <title>Decontamination and Annotation of the Draft Genome Sequence of the Oomycete Lagenidium giganteum ARSEF 373.</title>
        <authorList>
            <person name="Morgan W.R."/>
            <person name="Tartar A."/>
        </authorList>
    </citation>
    <scope>NUCLEOTIDE SEQUENCE</scope>
    <source>
        <strain evidence="3">ARSEF 373</strain>
    </source>
</reference>
<evidence type="ECO:0000259" key="2">
    <source>
        <dbReference type="PROSITE" id="PS50020"/>
    </source>
</evidence>
<feature type="domain" description="WW" evidence="2">
    <location>
        <begin position="461"/>
        <end position="489"/>
    </location>
</feature>
<proteinExistence type="predicted"/>
<dbReference type="Proteomes" id="UP001146120">
    <property type="component" value="Unassembled WGS sequence"/>
</dbReference>
<evidence type="ECO:0000313" key="3">
    <source>
        <dbReference type="EMBL" id="DAZ96117.1"/>
    </source>
</evidence>
<protein>
    <recommendedName>
        <fullName evidence="2">WW domain-containing protein</fullName>
    </recommendedName>
</protein>
<dbReference type="Gene3D" id="2.20.70.10">
    <property type="match status" value="1"/>
</dbReference>
<reference evidence="3" key="1">
    <citation type="submission" date="2022-11" db="EMBL/GenBank/DDBJ databases">
        <authorList>
            <person name="Morgan W.R."/>
            <person name="Tartar A."/>
        </authorList>
    </citation>
    <scope>NUCLEOTIDE SEQUENCE</scope>
    <source>
        <strain evidence="3">ARSEF 373</strain>
    </source>
</reference>
<dbReference type="CDD" id="cd00201">
    <property type="entry name" value="WW"/>
    <property type="match status" value="1"/>
</dbReference>
<gene>
    <name evidence="3" type="ORF">N0F65_000665</name>
</gene>
<dbReference type="InterPro" id="IPR036020">
    <property type="entry name" value="WW_dom_sf"/>
</dbReference>
<dbReference type="PROSITE" id="PS01159">
    <property type="entry name" value="WW_DOMAIN_1"/>
    <property type="match status" value="1"/>
</dbReference>
<dbReference type="PROSITE" id="PS50020">
    <property type="entry name" value="WW_DOMAIN_2"/>
    <property type="match status" value="1"/>
</dbReference>
<dbReference type="SMART" id="SM00456">
    <property type="entry name" value="WW"/>
    <property type="match status" value="1"/>
</dbReference>
<dbReference type="Pfam" id="PF00397">
    <property type="entry name" value="WW"/>
    <property type="match status" value="1"/>
</dbReference>
<dbReference type="SUPFAM" id="SSF51045">
    <property type="entry name" value="WW domain"/>
    <property type="match status" value="1"/>
</dbReference>